<proteinExistence type="predicted"/>
<dbReference type="Proteomes" id="UP000799324">
    <property type="component" value="Unassembled WGS sequence"/>
</dbReference>
<reference evidence="2" key="1">
    <citation type="journal article" date="2020" name="Stud. Mycol.">
        <title>101 Dothideomycetes genomes: a test case for predicting lifestyles and emergence of pathogens.</title>
        <authorList>
            <person name="Haridas S."/>
            <person name="Albert R."/>
            <person name="Binder M."/>
            <person name="Bloem J."/>
            <person name="Labutti K."/>
            <person name="Salamov A."/>
            <person name="Andreopoulos B."/>
            <person name="Baker S."/>
            <person name="Barry K."/>
            <person name="Bills G."/>
            <person name="Bluhm B."/>
            <person name="Cannon C."/>
            <person name="Castanera R."/>
            <person name="Culley D."/>
            <person name="Daum C."/>
            <person name="Ezra D."/>
            <person name="Gonzalez J."/>
            <person name="Henrissat B."/>
            <person name="Kuo A."/>
            <person name="Liang C."/>
            <person name="Lipzen A."/>
            <person name="Lutzoni F."/>
            <person name="Magnuson J."/>
            <person name="Mondo S."/>
            <person name="Nolan M."/>
            <person name="Ohm R."/>
            <person name="Pangilinan J."/>
            <person name="Park H.-J."/>
            <person name="Ramirez L."/>
            <person name="Alfaro M."/>
            <person name="Sun H."/>
            <person name="Tritt A."/>
            <person name="Yoshinaga Y."/>
            <person name="Zwiers L.-H."/>
            <person name="Turgeon B."/>
            <person name="Goodwin S."/>
            <person name="Spatafora J."/>
            <person name="Crous P."/>
            <person name="Grigoriev I."/>
        </authorList>
    </citation>
    <scope>NUCLEOTIDE SEQUENCE</scope>
    <source>
        <strain evidence="2">CBS 122681</strain>
    </source>
</reference>
<dbReference type="PANTHER" id="PTHR33112">
    <property type="entry name" value="DOMAIN PROTEIN, PUTATIVE-RELATED"/>
    <property type="match status" value="1"/>
</dbReference>
<evidence type="ECO:0000313" key="3">
    <source>
        <dbReference type="Proteomes" id="UP000799324"/>
    </source>
</evidence>
<dbReference type="AlphaFoldDB" id="A0A6A6TAU0"/>
<feature type="domain" description="Heterokaryon incompatibility" evidence="1">
    <location>
        <begin position="46"/>
        <end position="187"/>
    </location>
</feature>
<dbReference type="Pfam" id="PF06985">
    <property type="entry name" value="HET"/>
    <property type="match status" value="1"/>
</dbReference>
<dbReference type="PANTHER" id="PTHR33112:SF16">
    <property type="entry name" value="HETEROKARYON INCOMPATIBILITY DOMAIN-CONTAINING PROTEIN"/>
    <property type="match status" value="1"/>
</dbReference>
<gene>
    <name evidence="2" type="ORF">K491DRAFT_550782</name>
</gene>
<keyword evidence="3" id="KW-1185">Reference proteome</keyword>
<name>A0A6A6TAU0_9PLEO</name>
<organism evidence="2 3">
    <name type="scientific">Lophiostoma macrostomum CBS 122681</name>
    <dbReference type="NCBI Taxonomy" id="1314788"/>
    <lineage>
        <taxon>Eukaryota</taxon>
        <taxon>Fungi</taxon>
        <taxon>Dikarya</taxon>
        <taxon>Ascomycota</taxon>
        <taxon>Pezizomycotina</taxon>
        <taxon>Dothideomycetes</taxon>
        <taxon>Pleosporomycetidae</taxon>
        <taxon>Pleosporales</taxon>
        <taxon>Lophiostomataceae</taxon>
        <taxon>Lophiostoma</taxon>
    </lineage>
</organism>
<evidence type="ECO:0000259" key="1">
    <source>
        <dbReference type="Pfam" id="PF06985"/>
    </source>
</evidence>
<dbReference type="OrthoDB" id="5428863at2759"/>
<protein>
    <submittedName>
        <fullName evidence="2">HET-domain-containing protein</fullName>
    </submittedName>
</protein>
<feature type="non-terminal residue" evidence="2">
    <location>
        <position position="362"/>
    </location>
</feature>
<accession>A0A6A6TAU0</accession>
<sequence>MRHWMKTCKDVHGSDCDPVKPSPDGPQWLVDVRRNCIAMASEGAEYATLSYVWGRPQAAFDTSCLNLRNYFQLQVPGNLDSERFQLSPAIRQAMQLTKELGIQYLWVDKVCIAQDGHMTKQQQLDAMAAIYAGSCLTIIAAYEQNEDWDFRQPPIRNNTPEHYAMMKWQCQRLMRSNWYSRGWTFQEHTFARRMIIFQDNTYNWECHCTSWQEAQGMIPRSTQQRCSRPRITVGSTLNPLPFPDLYRFSRLIEIYNQRTLTFPEDGIDAFAGALSDLGKIFPGGFVAGTPVLFFDAMLTWQPLEPVTKRIKGKAGTNIDEPLDPLPSWSWVGWQGTIDIESLRSAGSYLRNPSENSETTEAW</sequence>
<dbReference type="EMBL" id="MU004336">
    <property type="protein sequence ID" value="KAF2656427.1"/>
    <property type="molecule type" value="Genomic_DNA"/>
</dbReference>
<dbReference type="InterPro" id="IPR010730">
    <property type="entry name" value="HET"/>
</dbReference>
<evidence type="ECO:0000313" key="2">
    <source>
        <dbReference type="EMBL" id="KAF2656427.1"/>
    </source>
</evidence>